<evidence type="ECO:0000313" key="2">
    <source>
        <dbReference type="Proteomes" id="UP001597319"/>
    </source>
</evidence>
<dbReference type="Proteomes" id="UP001597319">
    <property type="component" value="Unassembled WGS sequence"/>
</dbReference>
<sequence>MSLSEKKWFDLVNLFDINLSIKYTIIDKLFLQKDIEGYLNDKYLVDAFDEVDKNLVLLDNPSKFIFLIRIRDGIRLMYENFKIVYPNKKNKDVLLEEFATFQRGKRWLKENGINEPDGLNKEYFIKFYNSLFLLHYNIEIELNELISRVPLQSIKSEEINLKSNLKRKLEQKKEFINNYYITGGKNVISNSIESIVFSPDDDIKHNIEPLEIIKTICIHFKSLIENNGLYKLIYENDKVSIKHENVPQKLFFSISQVYCIANNIDVSPETNSGAGSVDFKFSVGFKQKVNVELKYSKNPKLIDGFKLQIEAYNRAEKTDKSFYIVLNVDDNSKLDDLLVIFKEEKSKNKKLPELIIIDSKYKESASKLKNNTA</sequence>
<dbReference type="RefSeq" id="WP_378291425.1">
    <property type="nucleotide sequence ID" value="NZ_JBHULE010000015.1"/>
</dbReference>
<reference evidence="2" key="1">
    <citation type="journal article" date="2019" name="Int. J. Syst. Evol. Microbiol.">
        <title>The Global Catalogue of Microorganisms (GCM) 10K type strain sequencing project: providing services to taxonomists for standard genome sequencing and annotation.</title>
        <authorList>
            <consortium name="The Broad Institute Genomics Platform"/>
            <consortium name="The Broad Institute Genome Sequencing Center for Infectious Disease"/>
            <person name="Wu L."/>
            <person name="Ma J."/>
        </authorList>
    </citation>
    <scope>NUCLEOTIDE SEQUENCE [LARGE SCALE GENOMIC DNA]</scope>
    <source>
        <strain evidence="2">KCTC 52274</strain>
    </source>
</reference>
<dbReference type="EMBL" id="JBHULE010000015">
    <property type="protein sequence ID" value="MFD2562643.1"/>
    <property type="molecule type" value="Genomic_DNA"/>
</dbReference>
<protein>
    <submittedName>
        <fullName evidence="1">Uncharacterized protein</fullName>
    </submittedName>
</protein>
<name>A0ABW5LCL0_9FLAO</name>
<accession>A0ABW5LCL0</accession>
<gene>
    <name evidence="1" type="ORF">ACFSR1_08160</name>
</gene>
<keyword evidence="2" id="KW-1185">Reference proteome</keyword>
<evidence type="ECO:0000313" key="1">
    <source>
        <dbReference type="EMBL" id="MFD2562643.1"/>
    </source>
</evidence>
<comment type="caution">
    <text evidence="1">The sequence shown here is derived from an EMBL/GenBank/DDBJ whole genome shotgun (WGS) entry which is preliminary data.</text>
</comment>
<organism evidence="1 2">
    <name type="scientific">Aquimarina rubra</name>
    <dbReference type="NCBI Taxonomy" id="1920033"/>
    <lineage>
        <taxon>Bacteria</taxon>
        <taxon>Pseudomonadati</taxon>
        <taxon>Bacteroidota</taxon>
        <taxon>Flavobacteriia</taxon>
        <taxon>Flavobacteriales</taxon>
        <taxon>Flavobacteriaceae</taxon>
        <taxon>Aquimarina</taxon>
    </lineage>
</organism>
<proteinExistence type="predicted"/>